<sequence>MSTSFRLSVAAAAMAGICTLAPSVSLAQSEEASADASSSSDQSDLVARGEYLSNMAGCRHCHQARDGEPYAGGRVILTPFGRLMSPNITQHEPSGIGGWTRDDFEGALRRGVNKEGGPLYPAMPYNRYTLMSDEDIDALWAYYQTIEPVFNEVETIQLPFPYNVRQGVAVWKELYFEEARYEPREEWDDQLNRGAYLAEGVAHCAACHTTRNSIGGPVADQAYQGAVVDGWYAPNISGSVDSHLNKFDQETLTAYLANEHPDGLAAFGPMYQVADSLSKAERSDVEAISAYILKRAEDDPEGEADEVAELSEDAMARGAAIYEGNCLSCHGDDGMGRDGLAARLVNNGGVNGDNPVNVINVLLQGIEPRNDWGQMPSFYDSLSDEEIADVTNYVRASWGNEVPRLATALDVERARGVAQLDMTGDTDLTAACPVVSLEGVSDGTRDAVRAVADGPVQEGELQDAVASLENDLSDAEYTRKLTVMTSLYCDALAELDEDISEADFRERQLAFMNELNNAIANDG</sequence>
<evidence type="ECO:0000256" key="5">
    <source>
        <dbReference type="ARBA" id="ARBA00022723"/>
    </source>
</evidence>
<dbReference type="RefSeq" id="WP_093013548.1">
    <property type="nucleotide sequence ID" value="NZ_FOXV01000010.1"/>
</dbReference>
<keyword evidence="12" id="KW-1185">Reference proteome</keyword>
<feature type="domain" description="Cytochrome c" evidence="10">
    <location>
        <begin position="44"/>
        <end position="147"/>
    </location>
</feature>
<dbReference type="STRING" id="93684.SAMN05421853_11084"/>
<accession>A0A1I5ZIV6</accession>
<dbReference type="EMBL" id="FOXV01000010">
    <property type="protein sequence ID" value="SFQ56396.1"/>
    <property type="molecule type" value="Genomic_DNA"/>
</dbReference>
<dbReference type="Proteomes" id="UP000243106">
    <property type="component" value="Unassembled WGS sequence"/>
</dbReference>
<dbReference type="GO" id="GO:0020037">
    <property type="term" value="F:heme binding"/>
    <property type="evidence" value="ECO:0007669"/>
    <property type="project" value="InterPro"/>
</dbReference>
<dbReference type="PANTHER" id="PTHR35008:SF8">
    <property type="entry name" value="ALCOHOL DEHYDROGENASE CYTOCHROME C SUBUNIT"/>
    <property type="match status" value="1"/>
</dbReference>
<dbReference type="InterPro" id="IPR009056">
    <property type="entry name" value="Cyt_c-like_dom"/>
</dbReference>
<keyword evidence="3 8" id="KW-0349">Heme</keyword>
<evidence type="ECO:0000256" key="4">
    <source>
        <dbReference type="ARBA" id="ARBA00022660"/>
    </source>
</evidence>
<dbReference type="GO" id="GO:0009055">
    <property type="term" value="F:electron transfer activity"/>
    <property type="evidence" value="ECO:0007669"/>
    <property type="project" value="InterPro"/>
</dbReference>
<dbReference type="PROSITE" id="PS51007">
    <property type="entry name" value="CYTC"/>
    <property type="match status" value="3"/>
</dbReference>
<reference evidence="12" key="1">
    <citation type="submission" date="2016-10" db="EMBL/GenBank/DDBJ databases">
        <authorList>
            <person name="Varghese N."/>
            <person name="Submissions S."/>
        </authorList>
    </citation>
    <scope>NUCLEOTIDE SEQUENCE [LARGE SCALE GENOMIC DNA]</scope>
    <source>
        <strain evidence="12">JCM 10271</strain>
    </source>
</reference>
<comment type="cofactor">
    <cofactor evidence="1">
        <name>heme c</name>
        <dbReference type="ChEBI" id="CHEBI:61717"/>
    </cofactor>
</comment>
<dbReference type="PRINTS" id="PR00605">
    <property type="entry name" value="CYTCHROMECIC"/>
</dbReference>
<evidence type="ECO:0000313" key="11">
    <source>
        <dbReference type="EMBL" id="SFQ56396.1"/>
    </source>
</evidence>
<evidence type="ECO:0000256" key="7">
    <source>
        <dbReference type="ARBA" id="ARBA00023004"/>
    </source>
</evidence>
<keyword evidence="4" id="KW-0679">Respiratory chain</keyword>
<keyword evidence="9" id="KW-0732">Signal</keyword>
<dbReference type="PANTHER" id="PTHR35008">
    <property type="entry name" value="BLL4482 PROTEIN-RELATED"/>
    <property type="match status" value="1"/>
</dbReference>
<evidence type="ECO:0000259" key="10">
    <source>
        <dbReference type="PROSITE" id="PS51007"/>
    </source>
</evidence>
<dbReference type="InterPro" id="IPR051459">
    <property type="entry name" value="Cytochrome_c-type_DH"/>
</dbReference>
<dbReference type="GO" id="GO:0005506">
    <property type="term" value="F:iron ion binding"/>
    <property type="evidence" value="ECO:0007669"/>
    <property type="project" value="InterPro"/>
</dbReference>
<feature type="domain" description="Cytochrome c" evidence="10">
    <location>
        <begin position="313"/>
        <end position="398"/>
    </location>
</feature>
<feature type="domain" description="Cytochrome c" evidence="10">
    <location>
        <begin position="189"/>
        <end position="296"/>
    </location>
</feature>
<keyword evidence="7 8" id="KW-0408">Iron</keyword>
<feature type="chain" id="PRO_5017187113" evidence="9">
    <location>
        <begin position="28"/>
        <end position="523"/>
    </location>
</feature>
<name>A0A1I5ZIV6_9RHOB</name>
<feature type="signal peptide" evidence="9">
    <location>
        <begin position="1"/>
        <end position="27"/>
    </location>
</feature>
<dbReference type="SUPFAM" id="SSF46626">
    <property type="entry name" value="Cytochrome c"/>
    <property type="match status" value="3"/>
</dbReference>
<organism evidence="11 12">
    <name type="scientific">Roseivivax halotolerans</name>
    <dbReference type="NCBI Taxonomy" id="93684"/>
    <lineage>
        <taxon>Bacteria</taxon>
        <taxon>Pseudomonadati</taxon>
        <taxon>Pseudomonadota</taxon>
        <taxon>Alphaproteobacteria</taxon>
        <taxon>Rhodobacterales</taxon>
        <taxon>Roseobacteraceae</taxon>
        <taxon>Roseivivax</taxon>
    </lineage>
</organism>
<protein>
    <submittedName>
        <fullName evidence="11">Cytochrome c, mono-and diheme variants</fullName>
    </submittedName>
</protein>
<dbReference type="Gene3D" id="1.10.760.10">
    <property type="entry name" value="Cytochrome c-like domain"/>
    <property type="match status" value="3"/>
</dbReference>
<evidence type="ECO:0000256" key="6">
    <source>
        <dbReference type="ARBA" id="ARBA00022982"/>
    </source>
</evidence>
<evidence type="ECO:0000256" key="8">
    <source>
        <dbReference type="PROSITE-ProRule" id="PRU00433"/>
    </source>
</evidence>
<dbReference type="Pfam" id="PF00034">
    <property type="entry name" value="Cytochrom_C"/>
    <property type="match status" value="2"/>
</dbReference>
<evidence type="ECO:0000256" key="2">
    <source>
        <dbReference type="ARBA" id="ARBA00022448"/>
    </source>
</evidence>
<evidence type="ECO:0000256" key="1">
    <source>
        <dbReference type="ARBA" id="ARBA00001926"/>
    </source>
</evidence>
<dbReference type="AlphaFoldDB" id="A0A1I5ZIV6"/>
<keyword evidence="5 8" id="KW-0479">Metal-binding</keyword>
<proteinExistence type="predicted"/>
<keyword evidence="2" id="KW-0813">Transport</keyword>
<evidence type="ECO:0000256" key="9">
    <source>
        <dbReference type="SAM" id="SignalP"/>
    </source>
</evidence>
<dbReference type="Pfam" id="PF13442">
    <property type="entry name" value="Cytochrome_CBB3"/>
    <property type="match status" value="1"/>
</dbReference>
<evidence type="ECO:0000256" key="3">
    <source>
        <dbReference type="ARBA" id="ARBA00022617"/>
    </source>
</evidence>
<gene>
    <name evidence="11" type="ORF">SAMN05421853_11084</name>
</gene>
<evidence type="ECO:0000313" key="12">
    <source>
        <dbReference type="Proteomes" id="UP000243106"/>
    </source>
</evidence>
<dbReference type="InterPro" id="IPR008168">
    <property type="entry name" value="Cyt_C_IC"/>
</dbReference>
<dbReference type="InterPro" id="IPR036909">
    <property type="entry name" value="Cyt_c-like_dom_sf"/>
</dbReference>
<keyword evidence="6" id="KW-0249">Electron transport</keyword>